<proteinExistence type="predicted"/>
<dbReference type="EMBL" id="RSAS01000341">
    <property type="protein sequence ID" value="RRR73415.1"/>
    <property type="molecule type" value="Genomic_DNA"/>
</dbReference>
<feature type="non-terminal residue" evidence="1">
    <location>
        <position position="166"/>
    </location>
</feature>
<sequence length="166" mass="18268">MTYTASCVVVLSGYSMRALGAWGVLTDLADISEAAWRKRVRKSGPWLGWLLGALLAVAPANPPPTKRRVRLIDATRLGEVGGRGDAWRVHMDYDFTAGKMNRVVVTDRSKGEHLGHYALEEGDILVADSGYGYRRSIKLLHDMRMGAMPHAHELRLGDAPKPACSR</sequence>
<accession>A0A426U1S8</accession>
<name>A0A426U1S8_9CHLR</name>
<gene>
    <name evidence="1" type="ORF">EI684_08780</name>
</gene>
<protein>
    <recommendedName>
        <fullName evidence="3">Transposase IS4-like domain-containing protein</fullName>
    </recommendedName>
</protein>
<reference evidence="1 2" key="1">
    <citation type="submission" date="2018-12" db="EMBL/GenBank/DDBJ databases">
        <title>Genome Sequence of Candidatus Viridilinea halotolerans isolated from saline sulfide-rich spring.</title>
        <authorList>
            <person name="Grouzdev D.S."/>
            <person name="Burganskaya E.I."/>
            <person name="Krutkina M.S."/>
            <person name="Sukhacheva M.V."/>
            <person name="Gorlenko V.M."/>
        </authorList>
    </citation>
    <scope>NUCLEOTIDE SEQUENCE [LARGE SCALE GENOMIC DNA]</scope>
    <source>
        <strain evidence="1">Chok-6</strain>
    </source>
</reference>
<evidence type="ECO:0000313" key="1">
    <source>
        <dbReference type="EMBL" id="RRR73415.1"/>
    </source>
</evidence>
<dbReference type="Proteomes" id="UP000280307">
    <property type="component" value="Unassembled WGS sequence"/>
</dbReference>
<dbReference type="AlphaFoldDB" id="A0A426U1S8"/>
<evidence type="ECO:0000313" key="2">
    <source>
        <dbReference type="Proteomes" id="UP000280307"/>
    </source>
</evidence>
<comment type="caution">
    <text evidence="1">The sequence shown here is derived from an EMBL/GenBank/DDBJ whole genome shotgun (WGS) entry which is preliminary data.</text>
</comment>
<organism evidence="1 2">
    <name type="scientific">Candidatus Viridilinea halotolerans</name>
    <dbReference type="NCBI Taxonomy" id="2491704"/>
    <lineage>
        <taxon>Bacteria</taxon>
        <taxon>Bacillati</taxon>
        <taxon>Chloroflexota</taxon>
        <taxon>Chloroflexia</taxon>
        <taxon>Chloroflexales</taxon>
        <taxon>Chloroflexineae</taxon>
        <taxon>Oscillochloridaceae</taxon>
        <taxon>Candidatus Viridilinea</taxon>
    </lineage>
</organism>
<evidence type="ECO:0008006" key="3">
    <source>
        <dbReference type="Google" id="ProtNLM"/>
    </source>
</evidence>